<feature type="compositionally biased region" description="Basic and acidic residues" evidence="5">
    <location>
        <begin position="739"/>
        <end position="776"/>
    </location>
</feature>
<dbReference type="InterPro" id="IPR001584">
    <property type="entry name" value="Integrase_cat-core"/>
</dbReference>
<evidence type="ECO:0000256" key="3">
    <source>
        <dbReference type="ARBA" id="ARBA00022722"/>
    </source>
</evidence>
<evidence type="ECO:0000256" key="2">
    <source>
        <dbReference type="ARBA" id="ARBA00022695"/>
    </source>
</evidence>
<dbReference type="PROSITE" id="PS50994">
    <property type="entry name" value="INTEGRASE"/>
    <property type="match status" value="1"/>
</dbReference>
<feature type="domain" description="Integrase catalytic" evidence="6">
    <location>
        <begin position="1048"/>
        <end position="1218"/>
    </location>
</feature>
<keyword evidence="2" id="KW-0548">Nucleotidyltransferase</keyword>
<dbReference type="InterPro" id="IPR036397">
    <property type="entry name" value="RNaseH_sf"/>
</dbReference>
<evidence type="ECO:0000256" key="5">
    <source>
        <dbReference type="SAM" id="MobiDB-lite"/>
    </source>
</evidence>
<protein>
    <submittedName>
        <fullName evidence="7">Unnamed protein product</fullName>
    </submittedName>
</protein>
<feature type="compositionally biased region" description="Polar residues" evidence="5">
    <location>
        <begin position="870"/>
        <end position="882"/>
    </location>
</feature>
<keyword evidence="4" id="KW-0255">Endonuclease</keyword>
<dbReference type="InterPro" id="IPR043502">
    <property type="entry name" value="DNA/RNA_pol_sf"/>
</dbReference>
<dbReference type="GO" id="GO:0016779">
    <property type="term" value="F:nucleotidyltransferase activity"/>
    <property type="evidence" value="ECO:0007669"/>
    <property type="project" value="UniProtKB-KW"/>
</dbReference>
<feature type="region of interest" description="Disordered" evidence="5">
    <location>
        <begin position="232"/>
        <end position="275"/>
    </location>
</feature>
<dbReference type="Gene3D" id="2.40.70.10">
    <property type="entry name" value="Acid Proteases"/>
    <property type="match status" value="1"/>
</dbReference>
<proteinExistence type="predicted"/>
<feature type="region of interest" description="Disordered" evidence="5">
    <location>
        <begin position="939"/>
        <end position="958"/>
    </location>
</feature>
<dbReference type="Gene3D" id="3.10.10.10">
    <property type="entry name" value="HIV Type 1 Reverse Transcriptase, subunit A, domain 1"/>
    <property type="match status" value="1"/>
</dbReference>
<feature type="compositionally biased region" description="Basic residues" evidence="5">
    <location>
        <begin position="205"/>
        <end position="219"/>
    </location>
</feature>
<feature type="region of interest" description="Disordered" evidence="5">
    <location>
        <begin position="121"/>
        <end position="143"/>
    </location>
</feature>
<dbReference type="Proteomes" id="UP001165121">
    <property type="component" value="Unassembled WGS sequence"/>
</dbReference>
<evidence type="ECO:0000256" key="1">
    <source>
        <dbReference type="ARBA" id="ARBA00022679"/>
    </source>
</evidence>
<dbReference type="InterPro" id="IPR021109">
    <property type="entry name" value="Peptidase_aspartic_dom_sf"/>
</dbReference>
<evidence type="ECO:0000259" key="6">
    <source>
        <dbReference type="PROSITE" id="PS50994"/>
    </source>
</evidence>
<comment type="caution">
    <text evidence="7">The sequence shown here is derived from an EMBL/GenBank/DDBJ whole genome shotgun (WGS) entry which is preliminary data.</text>
</comment>
<dbReference type="GO" id="GO:0015074">
    <property type="term" value="P:DNA integration"/>
    <property type="evidence" value="ECO:0007669"/>
    <property type="project" value="InterPro"/>
</dbReference>
<dbReference type="EMBL" id="BSXT01002305">
    <property type="protein sequence ID" value="GMF48287.1"/>
    <property type="molecule type" value="Genomic_DNA"/>
</dbReference>
<dbReference type="SUPFAM" id="SSF50630">
    <property type="entry name" value="Acid proteases"/>
    <property type="match status" value="1"/>
</dbReference>
<reference evidence="7" key="1">
    <citation type="submission" date="2023-04" db="EMBL/GenBank/DDBJ databases">
        <title>Phytophthora fragariaefolia NBRC 109709.</title>
        <authorList>
            <person name="Ichikawa N."/>
            <person name="Sato H."/>
            <person name="Tonouchi N."/>
        </authorList>
    </citation>
    <scope>NUCLEOTIDE SEQUENCE</scope>
    <source>
        <strain evidence="7">NBRC 109709</strain>
    </source>
</reference>
<gene>
    <name evidence="7" type="ORF">Pfra01_001859300</name>
</gene>
<sequence>MKGILRPGSNDSPRYGEDEIDEEEKVTVALAPDTRRKRDEQMMSVRWANGTDRKGNERTETTVEPGEASTKHVKGMTLVKQIMGSDAEAKDGARAAIYVATVRPTMTSNRYMWVDPDSGCQTGEGADVSADGEGADVSADRKGADVSVAGESAVSSFPMMSATTAEGMKEIVDSDGAKNDDELDESNDDPKGEAPEDDEVAQARAARRKARTSAKRAHVKVLLARKRNIEREREEERQRMSNERLMERQQASDEAMKALKERQRQRVRDEAECRVEQHGTPARGRLVQHRADEAERRVARGETVAYVGADDSLPTAIMEVAGTRRQVKLDSGARHTVAGTSWMQYGDRVEKEAPVDYVEGIGGFLLDVVGVWEFYLRTFGEVIRVEACIVAGCADEFLLGVDFMREHSANMDYERNEVRYTTAGRVVVIPFRTSEGTGEARVAVVRMARRTTIDGCAVTPVEVAVAANDGKIGIFLPTKYTGAVTLAATVTKVRNGKAIVPVVNAKNEPPRLPMKQELGKWIPIYSSLEFLEMRGELRRERINEWLDGLGGSGMPLDAEQDVNIGTEGDQSRQLVLKLLRAYRKLTVDTGDCPPATVLSTEHHIDTGDAGPIILKRRLQAQSEDAVIETNVRKMLAAGVIEEGNGAWDFPVVLVRKKGSEVLRLTWTTCLVYLDDIVVYTRRDIERHVLELACVLERFSAAGLTLKLKKCVFAAQRMENLGHELSADRVQPLDRIVSVTRHDNSKGDDNDARADDERSKGGNERRNNDRHEGHGGHEANNVIADEQHDIARGAPSRRKRASWSPNVVDGTKRTNDGAVTRYDYAKRHMGNKRRTADSETGITVPDTSMPTQHTRKNASESREVPVMLNEDVQSPNEEATPSSKPAKRKRRMREAPTNSKYEEENGPQQRKGVSGSQQKAGSESPRIGPILGSDGVATEMASAEGDGGRQLARRNSEDDQSAVLETLQLTDNDIAMAQKRSRLVQRLMSTGEYNGMLIETRHSLVLINTTKGRRVVLPPALWPIVFKESHDSVWARHLRAPRTRKARPREIVPPLRSINGGDVGDRWALDVAGPLPTSDGGQRYVIAALEYVTRYAVAVTVKQHTAENVVEFLMKNVILKFGPFRELLTDGAPELTGKAIEELVILLQAQQINPVPYRPQMIGLVESFHRTWKDCVATYMHEEAQRDWDVWVDFAVYAYNSGWHSIVKLSPNELTMGRRLRSPNELLRNMNVHEAGELTAYHQRLLTAMETTLQRIAVDIEAQLSREDADEQRAGGAAPTAIIGTTTDPVQTAVAARSGEQHRRTVASPVERWKPHELLVELRRRRRRNRAGQYVLEYELRPVRTDVQLRRNGNNNARWRWVSFDEHDALFQAGRVVEDSGVDEGV</sequence>
<dbReference type="InterPro" id="IPR000477">
    <property type="entry name" value="RT_dom"/>
</dbReference>
<accession>A0A9W7D0M4</accession>
<dbReference type="OrthoDB" id="1934939at2759"/>
<keyword evidence="1" id="KW-0808">Transferase</keyword>
<dbReference type="PANTHER" id="PTHR37984">
    <property type="entry name" value="PROTEIN CBG26694"/>
    <property type="match status" value="1"/>
</dbReference>
<dbReference type="SUPFAM" id="SSF53098">
    <property type="entry name" value="Ribonuclease H-like"/>
    <property type="match status" value="1"/>
</dbReference>
<dbReference type="InterPro" id="IPR012337">
    <property type="entry name" value="RNaseH-like_sf"/>
</dbReference>
<dbReference type="SUPFAM" id="SSF56672">
    <property type="entry name" value="DNA/RNA polymerases"/>
    <property type="match status" value="1"/>
</dbReference>
<dbReference type="GO" id="GO:0003676">
    <property type="term" value="F:nucleic acid binding"/>
    <property type="evidence" value="ECO:0007669"/>
    <property type="project" value="InterPro"/>
</dbReference>
<keyword evidence="4" id="KW-0378">Hydrolase</keyword>
<keyword evidence="3" id="KW-0540">Nuclease</keyword>
<feature type="region of interest" description="Disordered" evidence="5">
    <location>
        <begin position="173"/>
        <end position="219"/>
    </location>
</feature>
<evidence type="ECO:0000256" key="4">
    <source>
        <dbReference type="ARBA" id="ARBA00022759"/>
    </source>
</evidence>
<evidence type="ECO:0000313" key="7">
    <source>
        <dbReference type="EMBL" id="GMF48287.1"/>
    </source>
</evidence>
<dbReference type="Pfam" id="PF00078">
    <property type="entry name" value="RVT_1"/>
    <property type="match status" value="1"/>
</dbReference>
<name>A0A9W7D0M4_9STRA</name>
<organism evidence="7 8">
    <name type="scientific">Phytophthora fragariaefolia</name>
    <dbReference type="NCBI Taxonomy" id="1490495"/>
    <lineage>
        <taxon>Eukaryota</taxon>
        <taxon>Sar</taxon>
        <taxon>Stramenopiles</taxon>
        <taxon>Oomycota</taxon>
        <taxon>Peronosporomycetes</taxon>
        <taxon>Peronosporales</taxon>
        <taxon>Peronosporaceae</taxon>
        <taxon>Phytophthora</taxon>
    </lineage>
</organism>
<feature type="region of interest" description="Disordered" evidence="5">
    <location>
        <begin position="1"/>
        <end position="69"/>
    </location>
</feature>
<dbReference type="InterPro" id="IPR050951">
    <property type="entry name" value="Retrovirus_Pol_polyprotein"/>
</dbReference>
<dbReference type="GO" id="GO:0004519">
    <property type="term" value="F:endonuclease activity"/>
    <property type="evidence" value="ECO:0007669"/>
    <property type="project" value="UniProtKB-KW"/>
</dbReference>
<feature type="region of interest" description="Disordered" evidence="5">
    <location>
        <begin position="737"/>
        <end position="932"/>
    </location>
</feature>
<feature type="compositionally biased region" description="Polar residues" evidence="5">
    <location>
        <begin position="837"/>
        <end position="851"/>
    </location>
</feature>
<feature type="compositionally biased region" description="Basic and acidic residues" evidence="5">
    <location>
        <begin position="51"/>
        <end position="61"/>
    </location>
</feature>
<dbReference type="Gene3D" id="3.30.420.10">
    <property type="entry name" value="Ribonuclease H-like superfamily/Ribonuclease H"/>
    <property type="match status" value="1"/>
</dbReference>
<evidence type="ECO:0000313" key="8">
    <source>
        <dbReference type="Proteomes" id="UP001165121"/>
    </source>
</evidence>
<dbReference type="Gene3D" id="3.30.70.270">
    <property type="match status" value="1"/>
</dbReference>
<keyword evidence="8" id="KW-1185">Reference proteome</keyword>
<dbReference type="PANTHER" id="PTHR37984:SF5">
    <property type="entry name" value="PROTEIN NYNRIN-LIKE"/>
    <property type="match status" value="1"/>
</dbReference>
<dbReference type="InterPro" id="IPR043128">
    <property type="entry name" value="Rev_trsase/Diguanyl_cyclase"/>
</dbReference>